<organism evidence="11 12">
    <name type="scientific">Trichuris muris</name>
    <name type="common">Mouse whipworm</name>
    <dbReference type="NCBI Taxonomy" id="70415"/>
    <lineage>
        <taxon>Eukaryota</taxon>
        <taxon>Metazoa</taxon>
        <taxon>Ecdysozoa</taxon>
        <taxon>Nematoda</taxon>
        <taxon>Enoplea</taxon>
        <taxon>Dorylaimia</taxon>
        <taxon>Trichinellida</taxon>
        <taxon>Trichuridae</taxon>
        <taxon>Trichuris</taxon>
    </lineage>
</organism>
<dbReference type="Gene3D" id="3.40.50.300">
    <property type="entry name" value="P-loop containing nucleotide triphosphate hydrolases"/>
    <property type="match status" value="2"/>
</dbReference>
<dbReference type="FunFam" id="3.40.50.300:FF:000083">
    <property type="entry name" value="ATP-dependent RNA helicase DOB1"/>
    <property type="match status" value="1"/>
</dbReference>
<dbReference type="Gene3D" id="2.40.30.300">
    <property type="match status" value="1"/>
</dbReference>
<dbReference type="SUPFAM" id="SSF52540">
    <property type="entry name" value="P-loop containing nucleoside triphosphate hydrolases"/>
    <property type="match status" value="1"/>
</dbReference>
<sequence>MGGEQLRRLTYIAVQIGRRKIETLKDYTCVPPPDAARCDRLIEKYFPQEEQDTHIVRAPAVPVMIPTDTTATFMHVAIEEALSIKGSYLMTGDQLKQVIKDKPKKQRPPALTLNQPTARKPTNPNASSALLLTMAADPDCDDGLFSMFENNGVAVPGETPPEDLAKPANSERVAERRRRAEKLIEELMVYTEQKKSKSDENTDTIDSEAPEVDELANGFFEHQARSSVINLQTPDSSCKHEVIVPPEATYQPLVEPTGPLAMEFPYKLDTFQKQAICCIENEQSVLVSAHTSAGKTVIAFYAIAYSVKREQRVVYTSPIKALSNQKFRELCEHFPDVGLLTGDVTINPNAACIVMTTEILRSMLYHGAEVMREVGWVIFDEIHYMRDKERGVVWEEAIILLPDTVRYAFLSATIPNGSQFAEWISLLHGQICHVISTDRRPVPLQHYVYPMGGDGIYLVYNTAGIFNENRFNQAVQTFTSRSNPQLGAPERGRRGGPRDATSSNLCKVVELVAEAKLAPVIIFCFSRRECEANAIEVYEKINFNTSKEVELINEVFRNAVNVLSKEDRNLPQITRLLPVLERGVGIHHSGLLPILKEVIEILFSEGLIKALFATETFSMGLNMPAKTVLFTSARKFDGTAHRWITSGEFIQMSGRAGRRGIDERGFVIVAIDTMIGGDIAKNIIMGQPDALNSQFRLTYNMVLNLLRVEGIHPEYMLERSFSQFQNYISMPNVMDKVNALQSEYDNMDVPNEYELASYQITKSKIEELKKDLQKVITKPIYIVPFLNPGRLIHVKSGSDDFDWGVVVNFRRVVNKSEKDEASSEYVIDALIQVSPSCLGEKHLSRVCPPKAGESAKFEVVPILLNSIYAISTVRVFYPKNLHVDDNRLSVLRSLNQVKQSFPQSKGGVPLLDPVADMHIEDSSFKETSRYIEVLEKQLLDMPVRKMENFESAMKKFEEKKRLEAELNSAKTQLVNAHKLFHMEELQARKRVLRRLGFCDAQDVITLKGRVACEISAGDELLLTEMLFDGKFGDMDSSTCAAVLSCIVFQEKAEIVELNEEFNQFLIYMQRIAQRIARISAEASLPVNEEEYVASIRPHMMPVVHAWCEGKDFAAISSMTTVFEGSIIRTMRRLEELLREMCLAAKAMGNSELENKFTAASVAMKRGIVFAASLYL</sequence>
<name>A0A5S6QYR9_TRIMR</name>
<keyword evidence="7" id="KW-0175">Coiled coil</keyword>
<dbReference type="Pfam" id="PF08148">
    <property type="entry name" value="DSHCT"/>
    <property type="match status" value="1"/>
</dbReference>
<dbReference type="InterPro" id="IPR027417">
    <property type="entry name" value="P-loop_NTPase"/>
</dbReference>
<evidence type="ECO:0000256" key="3">
    <source>
        <dbReference type="ARBA" id="ARBA00022801"/>
    </source>
</evidence>
<proteinExistence type="predicted"/>
<dbReference type="SMART" id="SM00487">
    <property type="entry name" value="DEXDc"/>
    <property type="match status" value="1"/>
</dbReference>
<dbReference type="InterPro" id="IPR012961">
    <property type="entry name" value="Ski2/MTR4_C"/>
</dbReference>
<dbReference type="GO" id="GO:0005634">
    <property type="term" value="C:nucleus"/>
    <property type="evidence" value="ECO:0007669"/>
    <property type="project" value="UniProtKB-SubCell"/>
</dbReference>
<dbReference type="GO" id="GO:0000460">
    <property type="term" value="P:maturation of 5.8S rRNA"/>
    <property type="evidence" value="ECO:0007669"/>
    <property type="project" value="TreeGrafter"/>
</dbReference>
<dbReference type="GO" id="GO:0003723">
    <property type="term" value="F:RNA binding"/>
    <property type="evidence" value="ECO:0007669"/>
    <property type="project" value="InterPro"/>
</dbReference>
<feature type="region of interest" description="Disordered" evidence="8">
    <location>
        <begin position="101"/>
        <end position="124"/>
    </location>
</feature>
<dbReference type="InterPro" id="IPR001650">
    <property type="entry name" value="Helicase_C-like"/>
</dbReference>
<evidence type="ECO:0000256" key="5">
    <source>
        <dbReference type="ARBA" id="ARBA00022840"/>
    </source>
</evidence>
<evidence type="ECO:0000259" key="9">
    <source>
        <dbReference type="PROSITE" id="PS51192"/>
    </source>
</evidence>
<protein>
    <submittedName>
        <fullName evidence="12">Superkiller viralicidic activity 2-like 2</fullName>
    </submittedName>
</protein>
<feature type="region of interest" description="Disordered" evidence="8">
    <location>
        <begin position="156"/>
        <end position="175"/>
    </location>
</feature>
<keyword evidence="11" id="KW-1185">Reference proteome</keyword>
<dbReference type="SMART" id="SM01142">
    <property type="entry name" value="DSHCT"/>
    <property type="match status" value="1"/>
</dbReference>
<dbReference type="GO" id="GO:0003724">
    <property type="term" value="F:RNA helicase activity"/>
    <property type="evidence" value="ECO:0007669"/>
    <property type="project" value="InterPro"/>
</dbReference>
<evidence type="ECO:0000256" key="2">
    <source>
        <dbReference type="ARBA" id="ARBA00022741"/>
    </source>
</evidence>
<dbReference type="GO" id="GO:0006401">
    <property type="term" value="P:RNA catabolic process"/>
    <property type="evidence" value="ECO:0007669"/>
    <property type="project" value="InterPro"/>
</dbReference>
<dbReference type="FunFam" id="2.40.30.300:FF:000001">
    <property type="entry name" value="Mtr4 exosome RNA helicase"/>
    <property type="match status" value="1"/>
</dbReference>
<keyword evidence="4" id="KW-0347">Helicase</keyword>
<dbReference type="PROSITE" id="PS51192">
    <property type="entry name" value="HELICASE_ATP_BIND_1"/>
    <property type="match status" value="1"/>
</dbReference>
<keyword evidence="3" id="KW-0378">Hydrolase</keyword>
<dbReference type="InterPro" id="IPR048392">
    <property type="entry name" value="MTR4-like_stalk"/>
</dbReference>
<dbReference type="SMART" id="SM00490">
    <property type="entry name" value="HELICc"/>
    <property type="match status" value="1"/>
</dbReference>
<dbReference type="WBParaSite" id="TMUE_3000012531.1">
    <property type="protein sequence ID" value="TMUE_3000012531.1"/>
    <property type="gene ID" value="WBGene00288462"/>
</dbReference>
<dbReference type="GO" id="GO:0005524">
    <property type="term" value="F:ATP binding"/>
    <property type="evidence" value="ECO:0007669"/>
    <property type="project" value="UniProtKB-KW"/>
</dbReference>
<dbReference type="PROSITE" id="PS51194">
    <property type="entry name" value="HELICASE_CTER"/>
    <property type="match status" value="1"/>
</dbReference>
<keyword evidence="2" id="KW-0547">Nucleotide-binding</keyword>
<dbReference type="InterPro" id="IPR050699">
    <property type="entry name" value="RNA-DNA_Helicase"/>
</dbReference>
<dbReference type="InterPro" id="IPR016438">
    <property type="entry name" value="SKI2-like"/>
</dbReference>
<dbReference type="PANTHER" id="PTHR12131">
    <property type="entry name" value="ATP-DEPENDENT RNA AND DNA HELICASE"/>
    <property type="match status" value="1"/>
</dbReference>
<feature type="domain" description="Helicase C-terminal" evidence="10">
    <location>
        <begin position="504"/>
        <end position="709"/>
    </location>
</feature>
<evidence type="ECO:0000313" key="12">
    <source>
        <dbReference type="WBParaSite" id="TMUE_3000012531.1"/>
    </source>
</evidence>
<dbReference type="Pfam" id="PF00270">
    <property type="entry name" value="DEAD"/>
    <property type="match status" value="1"/>
</dbReference>
<dbReference type="PIRSF" id="PIRSF005198">
    <property type="entry name" value="Antiviral_helicase_SKI2"/>
    <property type="match status" value="1"/>
</dbReference>
<evidence type="ECO:0000256" key="8">
    <source>
        <dbReference type="SAM" id="MobiDB-lite"/>
    </source>
</evidence>
<dbReference type="InterPro" id="IPR025696">
    <property type="entry name" value="Beta-barrel_MTR4"/>
</dbReference>
<dbReference type="InterPro" id="IPR011545">
    <property type="entry name" value="DEAD/DEAH_box_helicase_dom"/>
</dbReference>
<dbReference type="FunFam" id="3.40.50.300:FF:000141">
    <property type="entry name" value="ATP-dependent RNA helicase DOB1"/>
    <property type="match status" value="1"/>
</dbReference>
<dbReference type="GO" id="GO:0016787">
    <property type="term" value="F:hydrolase activity"/>
    <property type="evidence" value="ECO:0007669"/>
    <property type="project" value="UniProtKB-KW"/>
</dbReference>
<feature type="domain" description="Helicase ATP-binding" evidence="9">
    <location>
        <begin position="276"/>
        <end position="432"/>
    </location>
</feature>
<comment type="subcellular location">
    <subcellularLocation>
        <location evidence="1">Nucleus</location>
    </subcellularLocation>
</comment>
<reference evidence="12" key="1">
    <citation type="submission" date="2019-12" db="UniProtKB">
        <authorList>
            <consortium name="WormBaseParasite"/>
        </authorList>
    </citation>
    <scope>IDENTIFICATION</scope>
</reference>
<feature type="coiled-coil region" evidence="7">
    <location>
        <begin position="952"/>
        <end position="979"/>
    </location>
</feature>
<evidence type="ECO:0000256" key="6">
    <source>
        <dbReference type="ARBA" id="ARBA00023242"/>
    </source>
</evidence>
<evidence type="ECO:0000256" key="7">
    <source>
        <dbReference type="SAM" id="Coils"/>
    </source>
</evidence>
<dbReference type="CDD" id="cd18795">
    <property type="entry name" value="SF2_C_Ski2"/>
    <property type="match status" value="1"/>
</dbReference>
<keyword evidence="5" id="KW-0067">ATP-binding</keyword>
<dbReference type="FunFam" id="1.10.3380.30:FF:000003">
    <property type="entry name" value="ATP dependent RNA helicase (Dob1)"/>
    <property type="match status" value="1"/>
</dbReference>
<dbReference type="InterPro" id="IPR014001">
    <property type="entry name" value="Helicase_ATP-bd"/>
</dbReference>
<dbReference type="Pfam" id="PF13234">
    <property type="entry name" value="MTR4_beta-barrel"/>
    <property type="match status" value="1"/>
</dbReference>
<dbReference type="Proteomes" id="UP000046395">
    <property type="component" value="Unassembled WGS sequence"/>
</dbReference>
<evidence type="ECO:0000313" key="11">
    <source>
        <dbReference type="Proteomes" id="UP000046395"/>
    </source>
</evidence>
<dbReference type="PANTHER" id="PTHR12131:SF7">
    <property type="entry name" value="EXOSOME RNA HELICASE MTR4"/>
    <property type="match status" value="1"/>
</dbReference>
<feature type="region of interest" description="Disordered" evidence="8">
    <location>
        <begin position="481"/>
        <end position="501"/>
    </location>
</feature>
<evidence type="ECO:0000256" key="4">
    <source>
        <dbReference type="ARBA" id="ARBA00022806"/>
    </source>
</evidence>
<evidence type="ECO:0000256" key="1">
    <source>
        <dbReference type="ARBA" id="ARBA00004123"/>
    </source>
</evidence>
<keyword evidence="6" id="KW-0539">Nucleus</keyword>
<accession>A0A5S6QYR9</accession>
<dbReference type="Gene3D" id="1.10.3380.30">
    <property type="match status" value="2"/>
</dbReference>
<feature type="compositionally biased region" description="Polar residues" evidence="8">
    <location>
        <begin position="112"/>
        <end position="124"/>
    </location>
</feature>
<dbReference type="AlphaFoldDB" id="A0A5S6QYR9"/>
<evidence type="ECO:0000259" key="10">
    <source>
        <dbReference type="PROSITE" id="PS51194"/>
    </source>
</evidence>
<dbReference type="Pfam" id="PF21408">
    <property type="entry name" value="MTR4-like_stalk"/>
    <property type="match status" value="1"/>
</dbReference>
<dbReference type="STRING" id="70415.A0A5S6QYR9"/>